<dbReference type="InterPro" id="IPR007648">
    <property type="entry name" value="ATPase_inhibitor_mt"/>
</dbReference>
<dbReference type="AlphaFoldDB" id="A0A0K8TTD6"/>
<evidence type="ECO:0000256" key="1">
    <source>
        <dbReference type="ARBA" id="ARBA00004173"/>
    </source>
</evidence>
<proteinExistence type="evidence at transcript level"/>
<keyword evidence="5" id="KW-0496">Mitochondrion</keyword>
<organism evidence="7">
    <name type="scientific">Tabanus bromius</name>
    <name type="common">Band-eyed brown horse fly</name>
    <dbReference type="NCBI Taxonomy" id="304241"/>
    <lineage>
        <taxon>Eukaryota</taxon>
        <taxon>Metazoa</taxon>
        <taxon>Ecdysozoa</taxon>
        <taxon>Arthropoda</taxon>
        <taxon>Hexapoda</taxon>
        <taxon>Insecta</taxon>
        <taxon>Pterygota</taxon>
        <taxon>Neoptera</taxon>
        <taxon>Endopterygota</taxon>
        <taxon>Diptera</taxon>
        <taxon>Brachycera</taxon>
        <taxon>Tabanomorpha</taxon>
        <taxon>Tabanoidea</taxon>
        <taxon>Tabanidae</taxon>
        <taxon>Tabanus</taxon>
    </lineage>
</organism>
<comment type="subcellular location">
    <subcellularLocation>
        <location evidence="1">Mitochondrion</location>
    </subcellularLocation>
</comment>
<dbReference type="PANTHER" id="PTHR48417">
    <property type="entry name" value="ATP SYNTHASE F1 SUBUNIT EPSILON"/>
    <property type="match status" value="1"/>
</dbReference>
<dbReference type="EMBL" id="GDAI01000180">
    <property type="protein sequence ID" value="JAI17423.1"/>
    <property type="molecule type" value="mRNA"/>
</dbReference>
<evidence type="ECO:0000256" key="5">
    <source>
        <dbReference type="ARBA" id="ARBA00023128"/>
    </source>
</evidence>
<dbReference type="Gene3D" id="1.20.5.500">
    <property type="entry name" value="Single helix bin"/>
    <property type="match status" value="1"/>
</dbReference>
<keyword evidence="3" id="KW-0809">Transit peptide</keyword>
<comment type="similarity">
    <text evidence="2">Belongs to the ATPase inhibitor family.</text>
</comment>
<reference evidence="7" key="1">
    <citation type="journal article" date="2015" name="Insect Biochem. Mol. Biol.">
        <title>An insight into the sialome of the horse fly, Tabanus bromius.</title>
        <authorList>
            <person name="Ribeiro J.M."/>
            <person name="Kazimirova M."/>
            <person name="Takac P."/>
            <person name="Andersen J.F."/>
            <person name="Francischetti I.M."/>
        </authorList>
    </citation>
    <scope>NUCLEOTIDE SEQUENCE</scope>
</reference>
<dbReference type="SUPFAM" id="SSF64602">
    <property type="entry name" value="F1 ATPase inhibitor, IF1, C-terminal domain"/>
    <property type="match status" value="1"/>
</dbReference>
<accession>A0A0K8TTD6</accession>
<evidence type="ECO:0000256" key="4">
    <source>
        <dbReference type="ARBA" id="ARBA00023054"/>
    </source>
</evidence>
<dbReference type="FunFam" id="1.20.5.500:FF:000007">
    <property type="entry name" value="ATPase inhibitor, putative"/>
    <property type="match status" value="1"/>
</dbReference>
<dbReference type="PANTHER" id="PTHR48417:SF1">
    <property type="entry name" value="ATP SYNTHASE F1 SUBUNIT EPSILON"/>
    <property type="match status" value="1"/>
</dbReference>
<dbReference type="GO" id="GO:0042030">
    <property type="term" value="F:ATPase inhibitor activity"/>
    <property type="evidence" value="ECO:0007669"/>
    <property type="project" value="InterPro"/>
</dbReference>
<sequence length="106" mass="11883">MNSVRVILSRSGPGCLRYSTHQMGELGSGAGHGGGAGGSIREAGGAFGRLEAAREEEYFHKKQQEQLKKLNTENINQVEYHQKRIHDHEEAIDKHKEFLKNLLKKD</sequence>
<evidence type="ECO:0000256" key="2">
    <source>
        <dbReference type="ARBA" id="ARBA00010901"/>
    </source>
</evidence>
<protein>
    <recommendedName>
        <fullName evidence="6">ATP synthase F1 subunit epsilon</fullName>
    </recommendedName>
</protein>
<dbReference type="GO" id="GO:0005739">
    <property type="term" value="C:mitochondrion"/>
    <property type="evidence" value="ECO:0007669"/>
    <property type="project" value="UniProtKB-SubCell"/>
</dbReference>
<evidence type="ECO:0000256" key="6">
    <source>
        <dbReference type="ARBA" id="ARBA00030036"/>
    </source>
</evidence>
<name>A0A0K8TTD6_TABBR</name>
<evidence type="ECO:0000256" key="3">
    <source>
        <dbReference type="ARBA" id="ARBA00022946"/>
    </source>
</evidence>
<keyword evidence="4" id="KW-0175">Coiled coil</keyword>
<evidence type="ECO:0000313" key="7">
    <source>
        <dbReference type="EMBL" id="JAI17423.1"/>
    </source>
</evidence>
<dbReference type="Pfam" id="PF04568">
    <property type="entry name" value="IATP"/>
    <property type="match status" value="1"/>
</dbReference>